<evidence type="ECO:0000313" key="2">
    <source>
        <dbReference type="EMBL" id="CDJ62339.1"/>
    </source>
</evidence>
<name>U6MIP7_9EIME</name>
<evidence type="ECO:0000313" key="3">
    <source>
        <dbReference type="Proteomes" id="UP000030754"/>
    </source>
</evidence>
<accession>U6MIP7</accession>
<feature type="compositionally biased region" description="Basic and acidic residues" evidence="1">
    <location>
        <begin position="242"/>
        <end position="258"/>
    </location>
</feature>
<feature type="compositionally biased region" description="Basic and acidic residues" evidence="1">
    <location>
        <begin position="105"/>
        <end position="123"/>
    </location>
</feature>
<sequence length="276" mass="30485">MQFVKSSVYQAEITEGGVREREVDTRSREEVELQERLRKLPEFSRDPNFKSYAEQVLEGLPPTTPEPPPPTEGKPNPNLPHSVTEEEFEFYEALRAQDRRKKLARQKEEDEMRDEFHRAREASLRLSVSSVASSNRDRRSAESDTSQTSLGKASPFSVLAAQKYRSKISSPFGEGCIFDVTTIAFKEKQKKRALDARPSLNLIIKKPKTNAAEGTVSNEAEGSATEDAKKDGDNAADGGTSKSEDKQDGAKAAADEEKGDVFASLCEAYGDSDDSG</sequence>
<feature type="region of interest" description="Disordered" evidence="1">
    <location>
        <begin position="44"/>
        <end position="156"/>
    </location>
</feature>
<feature type="region of interest" description="Disordered" evidence="1">
    <location>
        <begin position="189"/>
        <end position="258"/>
    </location>
</feature>
<gene>
    <name evidence="2" type="ORF">ENH_00013610</name>
</gene>
<dbReference type="EMBL" id="HG722439">
    <property type="protein sequence ID" value="CDJ62339.1"/>
    <property type="molecule type" value="Genomic_DNA"/>
</dbReference>
<organism evidence="2 3">
    <name type="scientific">Eimeria necatrix</name>
    <dbReference type="NCBI Taxonomy" id="51315"/>
    <lineage>
        <taxon>Eukaryota</taxon>
        <taxon>Sar</taxon>
        <taxon>Alveolata</taxon>
        <taxon>Apicomplexa</taxon>
        <taxon>Conoidasida</taxon>
        <taxon>Coccidia</taxon>
        <taxon>Eucoccidiorida</taxon>
        <taxon>Eimeriorina</taxon>
        <taxon>Eimeriidae</taxon>
        <taxon>Eimeria</taxon>
    </lineage>
</organism>
<feature type="compositionally biased region" description="Pro residues" evidence="1">
    <location>
        <begin position="62"/>
        <end position="72"/>
    </location>
</feature>
<dbReference type="VEuPathDB" id="ToxoDB:ENH_00013610"/>
<reference evidence="2" key="2">
    <citation type="submission" date="2013-10" db="EMBL/GenBank/DDBJ databases">
        <authorList>
            <person name="Aslett M."/>
        </authorList>
    </citation>
    <scope>NUCLEOTIDE SEQUENCE [LARGE SCALE GENOMIC DNA]</scope>
    <source>
        <strain evidence="2">Houghton</strain>
    </source>
</reference>
<proteinExistence type="predicted"/>
<protein>
    <submittedName>
        <fullName evidence="2">Uncharacterized protein</fullName>
    </submittedName>
</protein>
<dbReference type="RefSeq" id="XP_013439701.1">
    <property type="nucleotide sequence ID" value="XM_013584247.1"/>
</dbReference>
<evidence type="ECO:0000256" key="1">
    <source>
        <dbReference type="SAM" id="MobiDB-lite"/>
    </source>
</evidence>
<feature type="compositionally biased region" description="Low complexity" evidence="1">
    <location>
        <begin position="124"/>
        <end position="134"/>
    </location>
</feature>
<dbReference type="GeneID" id="25471543"/>
<keyword evidence="3" id="KW-1185">Reference proteome</keyword>
<dbReference type="Proteomes" id="UP000030754">
    <property type="component" value="Unassembled WGS sequence"/>
</dbReference>
<dbReference type="AlphaFoldDB" id="U6MIP7"/>
<reference evidence="2" key="1">
    <citation type="submission" date="2013-10" db="EMBL/GenBank/DDBJ databases">
        <title>Genomic analysis of the causative agents of coccidiosis in chickens.</title>
        <authorList>
            <person name="Reid A.J."/>
            <person name="Blake D."/>
            <person name="Billington K."/>
            <person name="Browne H."/>
            <person name="Dunn M."/>
            <person name="Hung S."/>
            <person name="Kawahara F."/>
            <person name="Miranda-Saavedra D."/>
            <person name="Mourier T."/>
            <person name="Nagra H."/>
            <person name="Otto T.D."/>
            <person name="Rawlings N."/>
            <person name="Sanchez A."/>
            <person name="Sanders M."/>
            <person name="Subramaniam C."/>
            <person name="Tay Y."/>
            <person name="Dear P."/>
            <person name="Doerig C."/>
            <person name="Gruber A."/>
            <person name="Parkinson J."/>
            <person name="Shirley M."/>
            <person name="Wan K.L."/>
            <person name="Berriman M."/>
            <person name="Tomley F."/>
            <person name="Pain A."/>
        </authorList>
    </citation>
    <scope>NUCLEOTIDE SEQUENCE [LARGE SCALE GENOMIC DNA]</scope>
    <source>
        <strain evidence="2">Houghton</strain>
    </source>
</reference>
<dbReference type="OrthoDB" id="346698at2759"/>